<gene>
    <name evidence="1" type="ORF">B9Z55_028050</name>
</gene>
<keyword evidence="2" id="KW-1185">Reference proteome</keyword>
<proteinExistence type="predicted"/>
<protein>
    <submittedName>
        <fullName evidence="1">Uncharacterized protein</fullName>
    </submittedName>
</protein>
<dbReference type="EMBL" id="PDUG01000016">
    <property type="protein sequence ID" value="PIC12960.1"/>
    <property type="molecule type" value="Genomic_DNA"/>
</dbReference>
<organism evidence="1 2">
    <name type="scientific">Caenorhabditis nigoni</name>
    <dbReference type="NCBI Taxonomy" id="1611254"/>
    <lineage>
        <taxon>Eukaryota</taxon>
        <taxon>Metazoa</taxon>
        <taxon>Ecdysozoa</taxon>
        <taxon>Nematoda</taxon>
        <taxon>Chromadorea</taxon>
        <taxon>Rhabditida</taxon>
        <taxon>Rhabditina</taxon>
        <taxon>Rhabditomorpha</taxon>
        <taxon>Rhabditoidea</taxon>
        <taxon>Rhabditidae</taxon>
        <taxon>Peloderinae</taxon>
        <taxon>Caenorhabditis</taxon>
    </lineage>
</organism>
<name>A0A2G5SD44_9PELO</name>
<reference evidence="2" key="1">
    <citation type="submission" date="2017-10" db="EMBL/GenBank/DDBJ databases">
        <title>Rapid genome shrinkage in a self-fertile nematode reveals novel sperm competition proteins.</title>
        <authorList>
            <person name="Yin D."/>
            <person name="Schwarz E.M."/>
            <person name="Thomas C.G."/>
            <person name="Felde R.L."/>
            <person name="Korf I.F."/>
            <person name="Cutter A.D."/>
            <person name="Schartner C.M."/>
            <person name="Ralston E.J."/>
            <person name="Meyer B.J."/>
            <person name="Haag E.S."/>
        </authorList>
    </citation>
    <scope>NUCLEOTIDE SEQUENCE [LARGE SCALE GENOMIC DNA]</scope>
    <source>
        <strain evidence="2">JU1422</strain>
    </source>
</reference>
<evidence type="ECO:0000313" key="2">
    <source>
        <dbReference type="Proteomes" id="UP000230233"/>
    </source>
</evidence>
<dbReference type="AlphaFoldDB" id="A0A2G5SD44"/>
<dbReference type="Proteomes" id="UP000230233">
    <property type="component" value="Unassembled WGS sequence"/>
</dbReference>
<accession>A0A2G5SD44</accession>
<evidence type="ECO:0000313" key="1">
    <source>
        <dbReference type="EMBL" id="PIC12960.1"/>
    </source>
</evidence>
<sequence length="183" mass="20271">MPKMLENVVGNVQHFSRSSSTGHQRICAMPGFACKATLIDEMEILFHGCKEGNQDTELAQENPSRREAVIGGDKGVAMIASDMILEPRYPDAKKCHRLLAPRKHQQCLKNWRIPEKQGFASKAKVILHGWKRGTSGSATKTPEDEKCDLDGPGLGTQFLFIGAILISFTCNPKWNIYNGGMLE</sequence>
<comment type="caution">
    <text evidence="1">The sequence shown here is derived from an EMBL/GenBank/DDBJ whole genome shotgun (WGS) entry which is preliminary data.</text>
</comment>